<reference evidence="2" key="1">
    <citation type="submission" date="2018-07" db="EMBL/GenBank/DDBJ databases">
        <title>Complete Genome Sequence of Spiroplasma phoeniceum.</title>
        <authorList>
            <person name="Davis R.E."/>
            <person name="Shao J.Y."/>
            <person name="Zhao Y."/>
            <person name="Silver A."/>
            <person name="Stump z."/>
            <person name="Gasparich G."/>
        </authorList>
    </citation>
    <scope>NUCLEOTIDE SEQUENCE [LARGE SCALE GENOMIC DNA]</scope>
    <source>
        <strain evidence="2">P40</strain>
    </source>
</reference>
<gene>
    <name evidence="1" type="ORF">SDAV_001489</name>
</gene>
<dbReference type="EMBL" id="CP031088">
    <property type="protein sequence ID" value="AXF96456.1"/>
    <property type="molecule type" value="Genomic_DNA"/>
</dbReference>
<name>A0A345DQG5_9MOLU</name>
<dbReference type="KEGG" id="sphh:SDAV_001489"/>
<protein>
    <submittedName>
        <fullName evidence="1">Uncharacterized protein</fullName>
    </submittedName>
</protein>
<dbReference type="RefSeq" id="WP_114565065.1">
    <property type="nucleotide sequence ID" value="NZ_CP031088.1"/>
</dbReference>
<accession>A0A345DQG5</accession>
<proteinExistence type="predicted"/>
<organism evidence="1 2">
    <name type="scientific">Spiroplasma phoeniceum P40</name>
    <dbReference type="NCBI Taxonomy" id="1276259"/>
    <lineage>
        <taxon>Bacteria</taxon>
        <taxon>Bacillati</taxon>
        <taxon>Mycoplasmatota</taxon>
        <taxon>Mollicutes</taxon>
        <taxon>Entomoplasmatales</taxon>
        <taxon>Spiroplasmataceae</taxon>
        <taxon>Spiroplasma</taxon>
    </lineage>
</organism>
<dbReference type="Proteomes" id="UP000253689">
    <property type="component" value="Chromosome"/>
</dbReference>
<evidence type="ECO:0000313" key="1">
    <source>
        <dbReference type="EMBL" id="AXF96456.1"/>
    </source>
</evidence>
<evidence type="ECO:0000313" key="2">
    <source>
        <dbReference type="Proteomes" id="UP000253689"/>
    </source>
</evidence>
<dbReference type="AlphaFoldDB" id="A0A345DQG5"/>
<sequence length="81" mass="9768">MSDETLYLVHYSRDAEWGTKKEWEIKWEDDNGINLNGKYYPRYFKSVYCWNLNSDNSYLVINKEYPDLIIDDYGNIKVKGE</sequence>
<keyword evidence="2" id="KW-1185">Reference proteome</keyword>